<reference evidence="2" key="1">
    <citation type="submission" date="2013-10" db="EMBL/GenBank/DDBJ databases">
        <title>Draft genome sequence of Clostridium botulinum type B strain Osaka05.</title>
        <authorList>
            <person name="Sakaguchi Y."/>
            <person name="Hosomi K."/>
            <person name="Uchiyama J."/>
            <person name="Ogura Y."/>
            <person name="Sakaguchi M."/>
            <person name="Kohda T."/>
            <person name="Mukamoto M."/>
            <person name="Misawa N."/>
            <person name="Matsuzaki S."/>
            <person name="Hayashi T."/>
            <person name="Kozaki S."/>
        </authorList>
    </citation>
    <scope>NUCLEOTIDE SEQUENCE</scope>
    <source>
        <strain evidence="2">Osaka05</strain>
    </source>
</reference>
<accession>A0A0S6U5I7</accession>
<dbReference type="AlphaFoldDB" id="A0A0S6U5I7"/>
<name>A0A0S6U5I7_CLOBO</name>
<organism evidence="2">
    <name type="scientific">Clostridium botulinum B str. Osaka05</name>
    <dbReference type="NCBI Taxonomy" id="1407017"/>
    <lineage>
        <taxon>Bacteria</taxon>
        <taxon>Bacillati</taxon>
        <taxon>Bacillota</taxon>
        <taxon>Clostridia</taxon>
        <taxon>Eubacteriales</taxon>
        <taxon>Clostridiaceae</taxon>
        <taxon>Clostridium</taxon>
    </lineage>
</organism>
<dbReference type="EMBL" id="DF384213">
    <property type="protein sequence ID" value="GAE01543.1"/>
    <property type="molecule type" value="Genomic_DNA"/>
</dbReference>
<keyword evidence="1" id="KW-0812">Transmembrane</keyword>
<evidence type="ECO:0000256" key="1">
    <source>
        <dbReference type="SAM" id="Phobius"/>
    </source>
</evidence>
<keyword evidence="1" id="KW-0472">Membrane</keyword>
<dbReference type="RefSeq" id="WP_003491492.1">
    <property type="nucleotide sequence ID" value="NZ_DF384213.1"/>
</dbReference>
<proteinExistence type="predicted"/>
<sequence>MDWNSFMEGSKNLSVFVLSLTDVILMVLQSMYNKYMMEISNPEARQLFIQSRD</sequence>
<feature type="transmembrane region" description="Helical" evidence="1">
    <location>
        <begin position="12"/>
        <end position="32"/>
    </location>
</feature>
<keyword evidence="1" id="KW-1133">Transmembrane helix</keyword>
<dbReference type="Proteomes" id="UP000054164">
    <property type="component" value="Unassembled WGS sequence"/>
</dbReference>
<evidence type="ECO:0000313" key="2">
    <source>
        <dbReference type="EMBL" id="GAE01543.1"/>
    </source>
</evidence>
<dbReference type="HOGENOM" id="CLU_3060071_0_0_9"/>
<gene>
    <name evidence="2" type="ORF">CBO05C_1233</name>
</gene>
<protein>
    <submittedName>
        <fullName evidence="2">Uncharacterized protein</fullName>
    </submittedName>
</protein>